<proteinExistence type="predicted"/>
<sequence>MQYLLGSDAVSHLNNRRSNAQGDYYTRKEFDSLFSSIWRSLSTMRPEIFPSETVVKDSALFKASPFHRLTDEQIEAEEMVLQAIQEALIASASADALADGQFGKLILVEGAAGTGKTVLISHLFYRIARELGPRGLLDDEGLVDLFRENANRADRLSAFILIKHNEQRHVYNQVATKLGLQKEADQVVLKPVTFIDRYSAPRFDANGKRMQRGDVFAPCGRADIALVDEAHLLLTQKDQSYSGYNMLLDIMRRAKVTVAVFDPKQILQAKQQWTDDDLVQLVGAYDGASNGERSVILSTGEHFSCASVQLRRQMRIAADDETIRWIEDFADGRGIGAIPRSEKKGFPEGQQPYDLRVFSSPVDLFLAIREKAADDEGKGLSRVLATYDWAYKDDKPHEGTPDSMWDVELHLDYDGQWKMGLAADDPNGFVEGEDASQPTRFCHPWNYCLVKRSSTKAEEEISWAEKPETIDEIGSTYTIQGFDLNYAGVIIGPSVKYREGRIVFDAAASKNAKATNKRESKYDYSEKNLRNELGVLLKRGVHGLYLFAVDPELQAALMRAQEGHAA</sequence>
<dbReference type="InterPro" id="IPR018647">
    <property type="entry name" value="SLFN_3-like_DNA/RNA_helicase"/>
</dbReference>
<gene>
    <name evidence="2" type="ORF">H9X80_06120</name>
</gene>
<dbReference type="EMBL" id="JACSNQ010000011">
    <property type="protein sequence ID" value="MBM6775115.1"/>
    <property type="molecule type" value="Genomic_DNA"/>
</dbReference>
<dbReference type="Proteomes" id="UP000712527">
    <property type="component" value="Unassembled WGS sequence"/>
</dbReference>
<evidence type="ECO:0000259" key="1">
    <source>
        <dbReference type="Pfam" id="PF09848"/>
    </source>
</evidence>
<dbReference type="Gene3D" id="3.40.50.300">
    <property type="entry name" value="P-loop containing nucleotide triphosphate hydrolases"/>
    <property type="match status" value="1"/>
</dbReference>
<name>A0ABS2F2D5_9ACTN</name>
<protein>
    <submittedName>
        <fullName evidence="2">DUF2075 domain-containing protein</fullName>
    </submittedName>
</protein>
<comment type="caution">
    <text evidence="2">The sequence shown here is derived from an EMBL/GenBank/DDBJ whole genome shotgun (WGS) entry which is preliminary data.</text>
</comment>
<feature type="domain" description="Schlafen group 3-like DNA/RNA helicase" evidence="1">
    <location>
        <begin position="104"/>
        <end position="550"/>
    </location>
</feature>
<dbReference type="SUPFAM" id="SSF52540">
    <property type="entry name" value="P-loop containing nucleoside triphosphate hydrolases"/>
    <property type="match status" value="1"/>
</dbReference>
<organism evidence="2 3">
    <name type="scientific">Olsenella profusa</name>
    <dbReference type="NCBI Taxonomy" id="138595"/>
    <lineage>
        <taxon>Bacteria</taxon>
        <taxon>Bacillati</taxon>
        <taxon>Actinomycetota</taxon>
        <taxon>Coriobacteriia</taxon>
        <taxon>Coriobacteriales</taxon>
        <taxon>Atopobiaceae</taxon>
        <taxon>Olsenella</taxon>
    </lineage>
</organism>
<accession>A0ABS2F2D5</accession>
<evidence type="ECO:0000313" key="3">
    <source>
        <dbReference type="Proteomes" id="UP000712527"/>
    </source>
</evidence>
<dbReference type="Pfam" id="PF09848">
    <property type="entry name" value="SLFN-g3_helicase"/>
    <property type="match status" value="1"/>
</dbReference>
<reference evidence="2 3" key="1">
    <citation type="journal article" date="2021" name="Sci. Rep.">
        <title>The distribution of antibiotic resistance genes in chicken gut microbiota commensals.</title>
        <authorList>
            <person name="Juricova H."/>
            <person name="Matiasovicova J."/>
            <person name="Kubasova T."/>
            <person name="Cejkova D."/>
            <person name="Rychlik I."/>
        </authorList>
    </citation>
    <scope>NUCLEOTIDE SEQUENCE [LARGE SCALE GENOMIC DNA]</scope>
    <source>
        <strain evidence="2 3">An794</strain>
    </source>
</reference>
<evidence type="ECO:0000313" key="2">
    <source>
        <dbReference type="EMBL" id="MBM6775115.1"/>
    </source>
</evidence>
<keyword evidence="3" id="KW-1185">Reference proteome</keyword>
<dbReference type="InterPro" id="IPR027417">
    <property type="entry name" value="P-loop_NTPase"/>
</dbReference>